<organism evidence="2">
    <name type="scientific">Tanacetum cinerariifolium</name>
    <name type="common">Dalmatian daisy</name>
    <name type="synonym">Chrysanthemum cinerariifolium</name>
    <dbReference type="NCBI Taxonomy" id="118510"/>
    <lineage>
        <taxon>Eukaryota</taxon>
        <taxon>Viridiplantae</taxon>
        <taxon>Streptophyta</taxon>
        <taxon>Embryophyta</taxon>
        <taxon>Tracheophyta</taxon>
        <taxon>Spermatophyta</taxon>
        <taxon>Magnoliopsida</taxon>
        <taxon>eudicotyledons</taxon>
        <taxon>Gunneridae</taxon>
        <taxon>Pentapetalae</taxon>
        <taxon>asterids</taxon>
        <taxon>campanulids</taxon>
        <taxon>Asterales</taxon>
        <taxon>Asteraceae</taxon>
        <taxon>Asteroideae</taxon>
        <taxon>Anthemideae</taxon>
        <taxon>Anthemidinae</taxon>
        <taxon>Tanacetum</taxon>
    </lineage>
</organism>
<evidence type="ECO:0000256" key="1">
    <source>
        <dbReference type="SAM" id="MobiDB-lite"/>
    </source>
</evidence>
<comment type="caution">
    <text evidence="2">The sequence shown here is derived from an EMBL/GenBank/DDBJ whole genome shotgun (WGS) entry which is preliminary data.</text>
</comment>
<accession>A0A699JNY8</accession>
<feature type="region of interest" description="Disordered" evidence="1">
    <location>
        <begin position="1"/>
        <end position="37"/>
    </location>
</feature>
<gene>
    <name evidence="2" type="ORF">Tci_620381</name>
</gene>
<evidence type="ECO:0000313" key="2">
    <source>
        <dbReference type="EMBL" id="GFA48409.1"/>
    </source>
</evidence>
<sequence>GGSLRCQEAMERSIAQTRSERVHTQSHNSPLPRVNTLGSDKGIKVLVDATKVHTYSRRRRAVSTGSSGVSTASRMISTAEESVSSAGMIQEVKVAAVKDKAVRLQEQFDEKERQRMTRVHEAAQTFTEEEQENIRASVKADKELTQRLKAEERNKYRSYTLKQLKKLSFDEIKELFEARMRSINDFVPMKTEGRTSGLAAGSSQAAVIESTEAGVLEQGMNVEALQTKYPIIDWEIYTEDTRKYWKIIRVRNHTEVYQLFDDMLKVFDKDDLVLLWSLVKERFSSTEPTDDKEREIWVELKRLFKPDTNDELWESRKYIYDITWRLYDTCGVHHVSTKTGTNIYMLVEKEYPLSRGVLTQMYVQSSCRRGQ</sequence>
<protein>
    <submittedName>
        <fullName evidence="2">Uncharacterized protein</fullName>
    </submittedName>
</protein>
<dbReference type="AlphaFoldDB" id="A0A699JNY8"/>
<dbReference type="EMBL" id="BKCJ010432094">
    <property type="protein sequence ID" value="GFA48409.1"/>
    <property type="molecule type" value="Genomic_DNA"/>
</dbReference>
<reference evidence="2" key="1">
    <citation type="journal article" date="2019" name="Sci. Rep.">
        <title>Draft genome of Tanacetum cinerariifolium, the natural source of mosquito coil.</title>
        <authorList>
            <person name="Yamashiro T."/>
            <person name="Shiraishi A."/>
            <person name="Satake H."/>
            <person name="Nakayama K."/>
        </authorList>
    </citation>
    <scope>NUCLEOTIDE SEQUENCE</scope>
</reference>
<name>A0A699JNY8_TANCI</name>
<feature type="non-terminal residue" evidence="2">
    <location>
        <position position="1"/>
    </location>
</feature>
<proteinExistence type="predicted"/>